<evidence type="ECO:0000256" key="1">
    <source>
        <dbReference type="SAM" id="Phobius"/>
    </source>
</evidence>
<dbReference type="RefSeq" id="WP_152572953.1">
    <property type="nucleotide sequence ID" value="NZ_VIKU02000001.1"/>
</dbReference>
<evidence type="ECO:0000313" key="2">
    <source>
        <dbReference type="EMBL" id="NHF58460.1"/>
    </source>
</evidence>
<reference evidence="2" key="1">
    <citation type="submission" date="2019-07" db="EMBL/GenBank/DDBJ databases">
        <authorList>
            <person name="De-Chao Zhang Q."/>
        </authorList>
    </citation>
    <scope>NUCLEOTIDE SEQUENCE</scope>
    <source>
        <strain evidence="2">TP-CH-4</strain>
    </source>
</reference>
<accession>A0A967AS43</accession>
<organism evidence="2 3">
    <name type="scientific">Pelagihabitans pacificus</name>
    <dbReference type="NCBI Taxonomy" id="2696054"/>
    <lineage>
        <taxon>Bacteria</taxon>
        <taxon>Pseudomonadati</taxon>
        <taxon>Bacteroidota</taxon>
        <taxon>Flavobacteriia</taxon>
        <taxon>Flavobacteriales</taxon>
        <taxon>Flavobacteriaceae</taxon>
        <taxon>Pelagihabitans</taxon>
    </lineage>
</organism>
<dbReference type="Proteomes" id="UP000707206">
    <property type="component" value="Unassembled WGS sequence"/>
</dbReference>
<keyword evidence="1" id="KW-1133">Transmembrane helix</keyword>
<keyword evidence="1" id="KW-0812">Transmembrane</keyword>
<dbReference type="AlphaFoldDB" id="A0A967AS43"/>
<protein>
    <submittedName>
        <fullName evidence="2">DUF4230 domain-containing protein</fullName>
    </submittedName>
</protein>
<dbReference type="InterPro" id="IPR025324">
    <property type="entry name" value="DUF4230"/>
</dbReference>
<keyword evidence="1" id="KW-0472">Membrane</keyword>
<keyword evidence="3" id="KW-1185">Reference proteome</keyword>
<dbReference type="EMBL" id="VIKU02000001">
    <property type="protein sequence ID" value="NHF58460.1"/>
    <property type="molecule type" value="Genomic_DNA"/>
</dbReference>
<gene>
    <name evidence="2" type="ORF">FK220_003865</name>
</gene>
<proteinExistence type="predicted"/>
<sequence length="223" mass="25287">MDNVLDSLLGLALGAIVTYWVYSFFRKKQGREVTKHQSTVLLEKIKSVCKLISVEGEFAEIYTYENTKQRFLSMISSKKKALIVINAKAHIGYDLSKIAMKSDVENKKVTLTDFPQPEILSIEPELEFYDIKNGMFNSFTPNDLNVLNQEAKHHIREKIPQSGLMEMARKEALDTILLIENLAETIGWKLDYSALEIGSKIDKLPKGNALLESKNEASERSSK</sequence>
<name>A0A967AS43_9FLAO</name>
<comment type="caution">
    <text evidence="2">The sequence shown here is derived from an EMBL/GenBank/DDBJ whole genome shotgun (WGS) entry which is preliminary data.</text>
</comment>
<evidence type="ECO:0000313" key="3">
    <source>
        <dbReference type="Proteomes" id="UP000707206"/>
    </source>
</evidence>
<dbReference type="Pfam" id="PF14014">
    <property type="entry name" value="DUF4230"/>
    <property type="match status" value="1"/>
</dbReference>
<reference evidence="2" key="2">
    <citation type="submission" date="2020-03" db="EMBL/GenBank/DDBJ databases">
        <title>Flavobacteriaceae bacterium strain TP-CH-4, a member of the family Flavobacteriaceae isolated from a deep-sea seamount.</title>
        <authorList>
            <person name="Zhang D.-C."/>
        </authorList>
    </citation>
    <scope>NUCLEOTIDE SEQUENCE</scope>
    <source>
        <strain evidence="2">TP-CH-4</strain>
    </source>
</reference>
<feature type="transmembrane region" description="Helical" evidence="1">
    <location>
        <begin position="6"/>
        <end position="25"/>
    </location>
</feature>